<proteinExistence type="predicted"/>
<dbReference type="Gene3D" id="3.40.50.300">
    <property type="entry name" value="P-loop containing nucleotide triphosphate hydrolases"/>
    <property type="match status" value="1"/>
</dbReference>
<evidence type="ECO:0000256" key="2">
    <source>
        <dbReference type="ARBA" id="ARBA00022741"/>
    </source>
</evidence>
<dbReference type="SUPFAM" id="SSF52540">
    <property type="entry name" value="P-loop containing nucleoside triphosphate hydrolases"/>
    <property type="match status" value="1"/>
</dbReference>
<evidence type="ECO:0000313" key="8">
    <source>
        <dbReference type="Proteomes" id="UP000288805"/>
    </source>
</evidence>
<reference evidence="7 8" key="1">
    <citation type="journal article" date="2018" name="PLoS Genet.">
        <title>Population sequencing reveals clonal diversity and ancestral inbreeding in the grapevine cultivar Chardonnay.</title>
        <authorList>
            <person name="Roach M.J."/>
            <person name="Johnson D.L."/>
            <person name="Bohlmann J."/>
            <person name="van Vuuren H.J."/>
            <person name="Jones S.J."/>
            <person name="Pretorius I.S."/>
            <person name="Schmidt S.A."/>
            <person name="Borneman A.R."/>
        </authorList>
    </citation>
    <scope>NUCLEOTIDE SEQUENCE [LARGE SCALE GENOMIC DNA]</scope>
    <source>
        <strain evidence="8">cv. Chardonnay</strain>
        <tissue evidence="7">Leaf</tissue>
    </source>
</reference>
<evidence type="ECO:0000313" key="7">
    <source>
        <dbReference type="EMBL" id="RVW24523.1"/>
    </source>
</evidence>
<dbReference type="EMBL" id="QGNW01002171">
    <property type="protein sequence ID" value="RVW24523.1"/>
    <property type="molecule type" value="Genomic_DNA"/>
</dbReference>
<dbReference type="Pfam" id="PF18052">
    <property type="entry name" value="Rx_N"/>
    <property type="match status" value="1"/>
</dbReference>
<dbReference type="Pfam" id="PF00931">
    <property type="entry name" value="NB-ARC"/>
    <property type="match status" value="1"/>
</dbReference>
<evidence type="ECO:0000259" key="5">
    <source>
        <dbReference type="Pfam" id="PF00931"/>
    </source>
</evidence>
<evidence type="ECO:0000256" key="3">
    <source>
        <dbReference type="ARBA" id="ARBA00022821"/>
    </source>
</evidence>
<dbReference type="OrthoDB" id="1700985at2759"/>
<evidence type="ECO:0000256" key="1">
    <source>
        <dbReference type="ARBA" id="ARBA00022737"/>
    </source>
</evidence>
<name>A0A438CMU5_VITVI</name>
<evidence type="ECO:0000259" key="6">
    <source>
        <dbReference type="Pfam" id="PF18052"/>
    </source>
</evidence>
<dbReference type="GO" id="GO:0006952">
    <property type="term" value="P:defense response"/>
    <property type="evidence" value="ECO:0007669"/>
    <property type="project" value="UniProtKB-KW"/>
</dbReference>
<dbReference type="PANTHER" id="PTHR36766">
    <property type="entry name" value="PLANT BROAD-SPECTRUM MILDEW RESISTANCE PROTEIN RPW8"/>
    <property type="match status" value="1"/>
</dbReference>
<dbReference type="PRINTS" id="PR00364">
    <property type="entry name" value="DISEASERSIST"/>
</dbReference>
<keyword evidence="2" id="KW-0547">Nucleotide-binding</keyword>
<gene>
    <name evidence="7" type="primary">RPPL1_41</name>
    <name evidence="7" type="ORF">CK203_090887</name>
</gene>
<dbReference type="Gene3D" id="1.20.5.4130">
    <property type="match status" value="1"/>
</dbReference>
<feature type="domain" description="Disease resistance N-terminal" evidence="6">
    <location>
        <begin position="50"/>
        <end position="138"/>
    </location>
</feature>
<dbReference type="InterPro" id="IPR002182">
    <property type="entry name" value="NB-ARC"/>
</dbReference>
<accession>A0A438CMU5</accession>
<organism evidence="7 8">
    <name type="scientific">Vitis vinifera</name>
    <name type="common">Grape</name>
    <dbReference type="NCBI Taxonomy" id="29760"/>
    <lineage>
        <taxon>Eukaryota</taxon>
        <taxon>Viridiplantae</taxon>
        <taxon>Streptophyta</taxon>
        <taxon>Embryophyta</taxon>
        <taxon>Tracheophyta</taxon>
        <taxon>Spermatophyta</taxon>
        <taxon>Magnoliopsida</taxon>
        <taxon>eudicotyledons</taxon>
        <taxon>Gunneridae</taxon>
        <taxon>Pentapetalae</taxon>
        <taxon>rosids</taxon>
        <taxon>Vitales</taxon>
        <taxon>Vitaceae</taxon>
        <taxon>Viteae</taxon>
        <taxon>Vitis</taxon>
    </lineage>
</organism>
<evidence type="ECO:0000256" key="4">
    <source>
        <dbReference type="ARBA" id="ARBA00022840"/>
    </source>
</evidence>
<keyword evidence="3" id="KW-0611">Plant defense</keyword>
<dbReference type="Proteomes" id="UP000288805">
    <property type="component" value="Unassembled WGS sequence"/>
</dbReference>
<dbReference type="AlphaFoldDB" id="A0A438CMU5"/>
<dbReference type="GO" id="GO:0043531">
    <property type="term" value="F:ADP binding"/>
    <property type="evidence" value="ECO:0007669"/>
    <property type="project" value="InterPro"/>
</dbReference>
<dbReference type="GO" id="GO:0005524">
    <property type="term" value="F:ATP binding"/>
    <property type="evidence" value="ECO:0007669"/>
    <property type="project" value="UniProtKB-KW"/>
</dbReference>
<keyword evidence="1" id="KW-0677">Repeat</keyword>
<dbReference type="PANTHER" id="PTHR36766:SF40">
    <property type="entry name" value="DISEASE RESISTANCE PROTEIN RGA3"/>
    <property type="match status" value="1"/>
</dbReference>
<dbReference type="InterPro" id="IPR041118">
    <property type="entry name" value="Rx_N"/>
</dbReference>
<dbReference type="InterPro" id="IPR027417">
    <property type="entry name" value="P-loop_NTPase"/>
</dbReference>
<feature type="domain" description="NB-ARC" evidence="5">
    <location>
        <begin position="176"/>
        <end position="298"/>
    </location>
</feature>
<protein>
    <submittedName>
        <fullName evidence="7">Putative disease resistance RPP13-like protein 1</fullName>
    </submittedName>
</protein>
<comment type="caution">
    <text evidence="7">The sequence shown here is derived from an EMBL/GenBank/DDBJ whole genome shotgun (WGS) entry which is preliminary data.</text>
</comment>
<sequence length="306" mass="34445">MNSSVHLALVDRPPSSSTSFFYPRPRLFPYKPTDMAGAVAGGGALLLASLQVLFDRMASRDVLTFLQGQKLSATLLRKLQMKLLEVQAVLNDAEAKQITNLAVKDWVDELKDSVYDAEDLVNDITTEALRRKMESDSQTQKKKDVLGLKRGVGEKLSQRWPTTSLVDESGVCGRDGDKEEIVKFLLSHNASGNKISVIALVGMGGIGKTTLAKLVYNDRRVVEFFDLKAWVCVSNEFDLVRITKTILKAIDSGTSDDNDFNLLQHKLEERPTRKKFLLVLDDVWNEDYNDWDSLQTPFIQCWSIWK</sequence>
<keyword evidence="4" id="KW-0067">ATP-binding</keyword>